<reference evidence="9 10" key="2">
    <citation type="journal article" date="2010" name="Stand. Genomic Sci.">
        <title>Complete genome sequence of Desulfohalobium retbaense type strain (HR(100)).</title>
        <authorList>
            <person name="Spring S."/>
            <person name="Nolan M."/>
            <person name="Lapidus A."/>
            <person name="Glavina Del Rio T."/>
            <person name="Copeland A."/>
            <person name="Tice H."/>
            <person name="Cheng J.F."/>
            <person name="Lucas S."/>
            <person name="Land M."/>
            <person name="Chen F."/>
            <person name="Bruce D."/>
            <person name="Goodwin L."/>
            <person name="Pitluck S."/>
            <person name="Ivanova N."/>
            <person name="Mavromatis K."/>
            <person name="Mikhailova N."/>
            <person name="Pati A."/>
            <person name="Chen A."/>
            <person name="Palaniappan K."/>
            <person name="Hauser L."/>
            <person name="Chang Y.J."/>
            <person name="Jeffries C.D."/>
            <person name="Munk C."/>
            <person name="Kiss H."/>
            <person name="Chain P."/>
            <person name="Han C."/>
            <person name="Brettin T."/>
            <person name="Detter J.C."/>
            <person name="Schuler E."/>
            <person name="Goker M."/>
            <person name="Rohde M."/>
            <person name="Bristow J."/>
            <person name="Eisen J.A."/>
            <person name="Markowitz V."/>
            <person name="Hugenholtz P."/>
            <person name="Kyrpides N.C."/>
            <person name="Klenk H.P."/>
        </authorList>
    </citation>
    <scope>NUCLEOTIDE SEQUENCE [LARGE SCALE GENOMIC DNA]</scope>
    <source>
        <strain evidence="10">ATCC 49802 / DSM 20745 / S 6022</strain>
    </source>
</reference>
<feature type="transmembrane region" description="Helical" evidence="7">
    <location>
        <begin position="101"/>
        <end position="124"/>
    </location>
</feature>
<comment type="subcellular location">
    <subcellularLocation>
        <location evidence="1 7">Cell membrane</location>
        <topology evidence="1 7">Multi-pass membrane protein</topology>
    </subcellularLocation>
</comment>
<dbReference type="AlphaFoldDB" id="D1C6T8"/>
<keyword evidence="3" id="KW-1003">Cell membrane</keyword>
<dbReference type="Proteomes" id="UP000002027">
    <property type="component" value="Chromosome 1"/>
</dbReference>
<evidence type="ECO:0000256" key="2">
    <source>
        <dbReference type="ARBA" id="ARBA00022448"/>
    </source>
</evidence>
<proteinExistence type="inferred from homology"/>
<dbReference type="OrthoDB" id="9776213at2"/>
<dbReference type="Gene3D" id="1.10.3720.10">
    <property type="entry name" value="MetI-like"/>
    <property type="match status" value="1"/>
</dbReference>
<accession>D1C6T8</accession>
<evidence type="ECO:0000256" key="6">
    <source>
        <dbReference type="ARBA" id="ARBA00023136"/>
    </source>
</evidence>
<dbReference type="RefSeq" id="WP_012870747.1">
    <property type="nucleotide sequence ID" value="NC_013523.1"/>
</dbReference>
<dbReference type="InterPro" id="IPR000515">
    <property type="entry name" value="MetI-like"/>
</dbReference>
<keyword evidence="5 7" id="KW-1133">Transmembrane helix</keyword>
<dbReference type="STRING" id="479434.Sthe_0260"/>
<dbReference type="NCBIfam" id="NF045474">
    <property type="entry name" value="Opp2C"/>
    <property type="match status" value="1"/>
</dbReference>
<feature type="transmembrane region" description="Helical" evidence="7">
    <location>
        <begin position="131"/>
        <end position="153"/>
    </location>
</feature>
<dbReference type="EMBL" id="CP001823">
    <property type="protein sequence ID" value="ACZ37699.1"/>
    <property type="molecule type" value="Genomic_DNA"/>
</dbReference>
<evidence type="ECO:0000256" key="3">
    <source>
        <dbReference type="ARBA" id="ARBA00022475"/>
    </source>
</evidence>
<evidence type="ECO:0000256" key="4">
    <source>
        <dbReference type="ARBA" id="ARBA00022692"/>
    </source>
</evidence>
<gene>
    <name evidence="9" type="ordered locus">Sthe_0260</name>
</gene>
<dbReference type="PROSITE" id="PS50928">
    <property type="entry name" value="ABC_TM1"/>
    <property type="match status" value="1"/>
</dbReference>
<keyword evidence="4 7" id="KW-0812">Transmembrane</keyword>
<keyword evidence="2 7" id="KW-0813">Transport</keyword>
<dbReference type="PANTHER" id="PTHR43386:SF25">
    <property type="entry name" value="PEPTIDE ABC TRANSPORTER PERMEASE PROTEIN"/>
    <property type="match status" value="1"/>
</dbReference>
<dbReference type="InParanoid" id="D1C6T8"/>
<dbReference type="PANTHER" id="PTHR43386">
    <property type="entry name" value="OLIGOPEPTIDE TRANSPORT SYSTEM PERMEASE PROTEIN APPC"/>
    <property type="match status" value="1"/>
</dbReference>
<sequence length="299" mass="32225">MRDQALARSDIGAPGVSPLAGARLARFVRRFSRNRLAMVGLVIIAIFLIMAIFAPWLAPYDPIAQDLPAQLQPPSAAHWLGTDDFGRDILSRIIVGSRVSLLVGVLATSIGATCGTCIGLAAGFYRRLDNLLMRIMDILLAFPSVVLAIAVIAVLGPSLFNVMIAVGINSIPTYARLVRSTTLSIKEKEFVEATRALGSGDSRILFRHILPNCLNPIVVYSTLQLGTAILSASILSFLGLGIQPPDPEWGQMVNAGRGWLRDAPHIATFPGLAIFFVVMGFNLLGDGLRDVLDPRMRRG</sequence>
<dbReference type="InterPro" id="IPR025966">
    <property type="entry name" value="OppC_N"/>
</dbReference>
<dbReference type="Pfam" id="PF12911">
    <property type="entry name" value="OppC_N"/>
    <property type="match status" value="1"/>
</dbReference>
<dbReference type="GO" id="GO:0055085">
    <property type="term" value="P:transmembrane transport"/>
    <property type="evidence" value="ECO:0007669"/>
    <property type="project" value="InterPro"/>
</dbReference>
<organism evidence="9 10">
    <name type="scientific">Sphaerobacter thermophilus (strain ATCC 49802 / DSM 20745 / KCCM 41009 / NCIMB 13125 / S 6022)</name>
    <dbReference type="NCBI Taxonomy" id="479434"/>
    <lineage>
        <taxon>Bacteria</taxon>
        <taxon>Pseudomonadati</taxon>
        <taxon>Thermomicrobiota</taxon>
        <taxon>Thermomicrobia</taxon>
        <taxon>Sphaerobacterales</taxon>
        <taxon>Sphaerobacterineae</taxon>
        <taxon>Sphaerobacteraceae</taxon>
        <taxon>Sphaerobacter</taxon>
    </lineage>
</organism>
<feature type="transmembrane region" description="Helical" evidence="7">
    <location>
        <begin position="217"/>
        <end position="242"/>
    </location>
</feature>
<dbReference type="eggNOG" id="COG1173">
    <property type="taxonomic scope" value="Bacteria"/>
</dbReference>
<keyword evidence="6 7" id="KW-0472">Membrane</keyword>
<dbReference type="HOGENOM" id="CLU_028518_1_1_0"/>
<evidence type="ECO:0000256" key="5">
    <source>
        <dbReference type="ARBA" id="ARBA00022989"/>
    </source>
</evidence>
<dbReference type="CDD" id="cd06261">
    <property type="entry name" value="TM_PBP2"/>
    <property type="match status" value="1"/>
</dbReference>
<dbReference type="InterPro" id="IPR035906">
    <property type="entry name" value="MetI-like_sf"/>
</dbReference>
<dbReference type="Pfam" id="PF00528">
    <property type="entry name" value="BPD_transp_1"/>
    <property type="match status" value="1"/>
</dbReference>
<comment type="similarity">
    <text evidence="7">Belongs to the binding-protein-dependent transport system permease family.</text>
</comment>
<evidence type="ECO:0000313" key="9">
    <source>
        <dbReference type="EMBL" id="ACZ37699.1"/>
    </source>
</evidence>
<evidence type="ECO:0000313" key="10">
    <source>
        <dbReference type="Proteomes" id="UP000002027"/>
    </source>
</evidence>
<dbReference type="InterPro" id="IPR053385">
    <property type="entry name" value="ABC_transport_permease"/>
</dbReference>
<protein>
    <submittedName>
        <fullName evidence="9">Binding-protein-dependent transport systems inner membrane component</fullName>
    </submittedName>
</protein>
<dbReference type="InterPro" id="IPR050366">
    <property type="entry name" value="BP-dependent_transpt_permease"/>
</dbReference>
<dbReference type="KEGG" id="sti:Sthe_0260"/>
<name>D1C6T8_SPHTD</name>
<reference evidence="10" key="1">
    <citation type="submission" date="2009-11" db="EMBL/GenBank/DDBJ databases">
        <title>The complete chromosome 1 of Sphaerobacter thermophilus DSM 20745.</title>
        <authorList>
            <person name="Lucas S."/>
            <person name="Copeland A."/>
            <person name="Lapidus A."/>
            <person name="Glavina del Rio T."/>
            <person name="Dalin E."/>
            <person name="Tice H."/>
            <person name="Bruce D."/>
            <person name="Goodwin L."/>
            <person name="Pitluck S."/>
            <person name="Kyrpides N."/>
            <person name="Mavromatis K."/>
            <person name="Ivanova N."/>
            <person name="Mikhailova N."/>
            <person name="LaButti K.M."/>
            <person name="Clum A."/>
            <person name="Sun H.I."/>
            <person name="Brettin T."/>
            <person name="Detter J.C."/>
            <person name="Han C."/>
            <person name="Larimer F."/>
            <person name="Land M."/>
            <person name="Hauser L."/>
            <person name="Markowitz V."/>
            <person name="Cheng J.F."/>
            <person name="Hugenholtz P."/>
            <person name="Woyke T."/>
            <person name="Wu D."/>
            <person name="Steenblock K."/>
            <person name="Schneider S."/>
            <person name="Pukall R."/>
            <person name="Goeker M."/>
            <person name="Klenk H.P."/>
            <person name="Eisen J.A."/>
        </authorList>
    </citation>
    <scope>NUCLEOTIDE SEQUENCE [LARGE SCALE GENOMIC DNA]</scope>
    <source>
        <strain evidence="10">ATCC 49802 / DSM 20745 / S 6022</strain>
    </source>
</reference>
<keyword evidence="10" id="KW-1185">Reference proteome</keyword>
<dbReference type="GO" id="GO:0005886">
    <property type="term" value="C:plasma membrane"/>
    <property type="evidence" value="ECO:0007669"/>
    <property type="project" value="UniProtKB-SubCell"/>
</dbReference>
<feature type="transmembrane region" description="Helical" evidence="7">
    <location>
        <begin position="266"/>
        <end position="288"/>
    </location>
</feature>
<feature type="transmembrane region" description="Helical" evidence="7">
    <location>
        <begin position="36"/>
        <end position="58"/>
    </location>
</feature>
<dbReference type="SUPFAM" id="SSF161098">
    <property type="entry name" value="MetI-like"/>
    <property type="match status" value="1"/>
</dbReference>
<evidence type="ECO:0000256" key="7">
    <source>
        <dbReference type="RuleBase" id="RU363032"/>
    </source>
</evidence>
<evidence type="ECO:0000256" key="1">
    <source>
        <dbReference type="ARBA" id="ARBA00004651"/>
    </source>
</evidence>
<evidence type="ECO:0000259" key="8">
    <source>
        <dbReference type="PROSITE" id="PS50928"/>
    </source>
</evidence>
<feature type="domain" description="ABC transmembrane type-1" evidence="8">
    <location>
        <begin position="97"/>
        <end position="285"/>
    </location>
</feature>